<evidence type="ECO:0000313" key="1">
    <source>
        <dbReference type="EMBL" id="TVY52838.1"/>
    </source>
</evidence>
<proteinExistence type="predicted"/>
<dbReference type="Proteomes" id="UP000481288">
    <property type="component" value="Unassembled WGS sequence"/>
</dbReference>
<sequence length="101" mass="11581">FAAKLVYEFKGNEKVEYTTLFAAAYTTIQFIINHNQTLASRRERMCEYLSDLTALSLTRSTYFPEKKDNPDNAWSYRFISAHKSPSSTLLKGKTVCVKDKA</sequence>
<dbReference type="OrthoDB" id="1879366at2759"/>
<keyword evidence="2" id="KW-1185">Reference proteome</keyword>
<evidence type="ECO:0000313" key="2">
    <source>
        <dbReference type="Proteomes" id="UP000481288"/>
    </source>
</evidence>
<feature type="non-terminal residue" evidence="1">
    <location>
        <position position="101"/>
    </location>
</feature>
<dbReference type="EMBL" id="QGMG01000541">
    <property type="protein sequence ID" value="TVY52838.1"/>
    <property type="molecule type" value="Genomic_DNA"/>
</dbReference>
<gene>
    <name evidence="1" type="ORF">LCER1_G005111</name>
</gene>
<accession>A0A7D8UQI7</accession>
<protein>
    <submittedName>
        <fullName evidence="1">Uncharacterized protein</fullName>
    </submittedName>
</protein>
<name>A0A7D8UQI7_9HELO</name>
<comment type="caution">
    <text evidence="1">The sequence shown here is derived from an EMBL/GenBank/DDBJ whole genome shotgun (WGS) entry which is preliminary data.</text>
</comment>
<dbReference type="AlphaFoldDB" id="A0A7D8UQI7"/>
<feature type="non-terminal residue" evidence="1">
    <location>
        <position position="1"/>
    </location>
</feature>
<organism evidence="1 2">
    <name type="scientific">Lachnellula cervina</name>
    <dbReference type="NCBI Taxonomy" id="1316786"/>
    <lineage>
        <taxon>Eukaryota</taxon>
        <taxon>Fungi</taxon>
        <taxon>Dikarya</taxon>
        <taxon>Ascomycota</taxon>
        <taxon>Pezizomycotina</taxon>
        <taxon>Leotiomycetes</taxon>
        <taxon>Helotiales</taxon>
        <taxon>Lachnaceae</taxon>
        <taxon>Lachnellula</taxon>
    </lineage>
</organism>
<reference evidence="1 2" key="1">
    <citation type="submission" date="2018-05" db="EMBL/GenBank/DDBJ databases">
        <title>Whole genome sequencing for identification of molecular markers to develop diagnostic detection tools for the regulated plant pathogen Lachnellula willkommii.</title>
        <authorList>
            <person name="Giroux E."/>
            <person name="Bilodeau G."/>
        </authorList>
    </citation>
    <scope>NUCLEOTIDE SEQUENCE [LARGE SCALE GENOMIC DNA]</scope>
    <source>
        <strain evidence="1 2">CBS 625.97</strain>
    </source>
</reference>